<comment type="subcellular location">
    <subcellularLocation>
        <location evidence="1">Cell envelope</location>
    </subcellularLocation>
</comment>
<dbReference type="GO" id="GO:0030313">
    <property type="term" value="C:cell envelope"/>
    <property type="evidence" value="ECO:0007669"/>
    <property type="project" value="UniProtKB-SubCell"/>
</dbReference>
<evidence type="ECO:0000313" key="4">
    <source>
        <dbReference type="EMBL" id="EYR63147.1"/>
    </source>
</evidence>
<evidence type="ECO:0008006" key="6">
    <source>
        <dbReference type="Google" id="ProtNLM"/>
    </source>
</evidence>
<organism evidence="4 5">
    <name type="scientific">Actinotalea ferrariae CF5-4</name>
    <dbReference type="NCBI Taxonomy" id="948458"/>
    <lineage>
        <taxon>Bacteria</taxon>
        <taxon>Bacillati</taxon>
        <taxon>Actinomycetota</taxon>
        <taxon>Actinomycetes</taxon>
        <taxon>Micrococcales</taxon>
        <taxon>Cellulomonadaceae</taxon>
        <taxon>Actinotalea</taxon>
    </lineage>
</organism>
<accession>A0A021VVQ3</accession>
<sequence>MDRSTRTIAILAVTAVVSLGAGLGLGRLVQSPAEAAAAAAPPEAGLITVPVELRSLTNDVVLRGDVLYEDPVQVTVETGDLGGPAVVTGQVPVPGATISAGDVMLEVGGRPVVALDGELPVYRTLRAGVSGPDVVQLKEALAGLGIDAGDVTSPVYDARAAAGVEALYARVGYPAPSPGEDVAAAEDAARDALRFAQDQLTQARADLGRAQAGGPRSEQVRLQAEVDSAQYRLDVARAACATPSPEVPCDRGAVIDAEGALAVAVAARAEGQTAPDTSAERSAVQAAERAVGEAQADLADTLTDAMTPMPAGEVVFLDALPRRVDSVEVRRGSTVSGSPVMSVSGATLQVVGSVTAADAALLTVDAPVVIQLPDGAEVGGTVAEIGGEDPAAASGGAGEGDGYGAGGGEDAGAQDRGRTRVVVVPGDLTEEQRFTIQGMNVRVTVPVGSTAGDVLAVPIAALDTGAAGEARVEVVADDGSSEVVVVRTGLAAGGYVEVSAVDGSLEQGDRVSVGVAGGPDADEDPSGEDTPEDEA</sequence>
<dbReference type="AlphaFoldDB" id="A0A021VVQ3"/>
<keyword evidence="2" id="KW-0175">Coiled coil</keyword>
<dbReference type="RefSeq" id="WP_034226493.1">
    <property type="nucleotide sequence ID" value="NZ_AXCW01000122.1"/>
</dbReference>
<evidence type="ECO:0000256" key="1">
    <source>
        <dbReference type="ARBA" id="ARBA00004196"/>
    </source>
</evidence>
<evidence type="ECO:0000256" key="2">
    <source>
        <dbReference type="ARBA" id="ARBA00023054"/>
    </source>
</evidence>
<evidence type="ECO:0000256" key="3">
    <source>
        <dbReference type="SAM" id="MobiDB-lite"/>
    </source>
</evidence>
<keyword evidence="5" id="KW-1185">Reference proteome</keyword>
<protein>
    <recommendedName>
        <fullName evidence="6">Peptidoglycan-binding protein</fullName>
    </recommendedName>
</protein>
<feature type="region of interest" description="Disordered" evidence="3">
    <location>
        <begin position="387"/>
        <end position="417"/>
    </location>
</feature>
<dbReference type="OrthoDB" id="3268648at2"/>
<feature type="compositionally biased region" description="Acidic residues" evidence="3">
    <location>
        <begin position="520"/>
        <end position="535"/>
    </location>
</feature>
<reference evidence="4 5" key="1">
    <citation type="submission" date="2014-01" db="EMBL/GenBank/DDBJ databases">
        <title>Actinotalea ferrariae CF5-4.</title>
        <authorList>
            <person name="Chen F."/>
            <person name="Li Y."/>
            <person name="Wang G."/>
        </authorList>
    </citation>
    <scope>NUCLEOTIDE SEQUENCE [LARGE SCALE GENOMIC DNA]</scope>
    <source>
        <strain evidence="4 5">CF5-4</strain>
    </source>
</reference>
<gene>
    <name evidence="4" type="ORF">N866_02600</name>
</gene>
<dbReference type="Gene3D" id="2.40.420.20">
    <property type="match status" value="1"/>
</dbReference>
<evidence type="ECO:0000313" key="5">
    <source>
        <dbReference type="Proteomes" id="UP000019753"/>
    </source>
</evidence>
<comment type="caution">
    <text evidence="4">The sequence shown here is derived from an EMBL/GenBank/DDBJ whole genome shotgun (WGS) entry which is preliminary data.</text>
</comment>
<proteinExistence type="predicted"/>
<dbReference type="EMBL" id="AXCW01000122">
    <property type="protein sequence ID" value="EYR63147.1"/>
    <property type="molecule type" value="Genomic_DNA"/>
</dbReference>
<name>A0A021VVQ3_9CELL</name>
<dbReference type="Proteomes" id="UP000019753">
    <property type="component" value="Unassembled WGS sequence"/>
</dbReference>
<dbReference type="PANTHER" id="PTHR32347">
    <property type="entry name" value="EFFLUX SYSTEM COMPONENT YKNX-RELATED"/>
    <property type="match status" value="1"/>
</dbReference>
<dbReference type="InterPro" id="IPR050465">
    <property type="entry name" value="UPF0194_transport"/>
</dbReference>
<dbReference type="PANTHER" id="PTHR32347:SF23">
    <property type="entry name" value="BLL5650 PROTEIN"/>
    <property type="match status" value="1"/>
</dbReference>
<feature type="region of interest" description="Disordered" evidence="3">
    <location>
        <begin position="507"/>
        <end position="535"/>
    </location>
</feature>
<feature type="compositionally biased region" description="Gly residues" evidence="3">
    <location>
        <begin position="395"/>
        <end position="410"/>
    </location>
</feature>